<name>A0A6L7G1I5_9RHOB</name>
<dbReference type="Proteomes" id="UP000477911">
    <property type="component" value="Unassembled WGS sequence"/>
</dbReference>
<keyword evidence="2" id="KW-1185">Reference proteome</keyword>
<dbReference type="AlphaFoldDB" id="A0A6L7G1I5"/>
<gene>
    <name evidence="1" type="ORF">GR170_05850</name>
</gene>
<reference evidence="1 2" key="1">
    <citation type="submission" date="2019-12" db="EMBL/GenBank/DDBJ databases">
        <authorList>
            <person name="Li M."/>
        </authorList>
    </citation>
    <scope>NUCLEOTIDE SEQUENCE [LARGE SCALE GENOMIC DNA]</scope>
    <source>
        <strain evidence="1 2">GBMRC 2024</strain>
    </source>
</reference>
<proteinExistence type="predicted"/>
<dbReference type="RefSeq" id="WP_160892599.1">
    <property type="nucleotide sequence ID" value="NZ_WUMU01000004.1"/>
</dbReference>
<accession>A0A6L7G1I5</accession>
<protein>
    <submittedName>
        <fullName evidence="1">Uncharacterized protein</fullName>
    </submittedName>
</protein>
<evidence type="ECO:0000313" key="1">
    <source>
        <dbReference type="EMBL" id="MXN17350.1"/>
    </source>
</evidence>
<dbReference type="EMBL" id="WUMU01000004">
    <property type="protein sequence ID" value="MXN17350.1"/>
    <property type="molecule type" value="Genomic_DNA"/>
</dbReference>
<sequence>MGDRYLRQLVFVEMTSHVRQLTTHPERADPWLTKLLQGKPARLATASEKVHEINYDLPCGSLPHRTLAGLGPLWCSFPKPAIGGVVQHGPTAQGQPRGRSEHAERIQIRCIIARRSVFLLPRICE</sequence>
<evidence type="ECO:0000313" key="2">
    <source>
        <dbReference type="Proteomes" id="UP000477911"/>
    </source>
</evidence>
<comment type="caution">
    <text evidence="1">The sequence shown here is derived from an EMBL/GenBank/DDBJ whole genome shotgun (WGS) entry which is preliminary data.</text>
</comment>
<organism evidence="1 2">
    <name type="scientific">Pseudooceanicola albus</name>
    <dbReference type="NCBI Taxonomy" id="2692189"/>
    <lineage>
        <taxon>Bacteria</taxon>
        <taxon>Pseudomonadati</taxon>
        <taxon>Pseudomonadota</taxon>
        <taxon>Alphaproteobacteria</taxon>
        <taxon>Rhodobacterales</taxon>
        <taxon>Paracoccaceae</taxon>
        <taxon>Pseudooceanicola</taxon>
    </lineage>
</organism>